<organism evidence="1 2">
    <name type="scientific">Microcystis aeruginosa PCC 9809</name>
    <dbReference type="NCBI Taxonomy" id="1160285"/>
    <lineage>
        <taxon>Bacteria</taxon>
        <taxon>Bacillati</taxon>
        <taxon>Cyanobacteriota</taxon>
        <taxon>Cyanophyceae</taxon>
        <taxon>Oscillatoriophycideae</taxon>
        <taxon>Chroococcales</taxon>
        <taxon>Microcystaceae</taxon>
        <taxon>Microcystis</taxon>
    </lineage>
</organism>
<dbReference type="EMBL" id="CAIO01000303">
    <property type="protein sequence ID" value="CCI26014.1"/>
    <property type="molecule type" value="Genomic_DNA"/>
</dbReference>
<protein>
    <submittedName>
        <fullName evidence="1">Uncharacterized protein</fullName>
    </submittedName>
</protein>
<reference evidence="1 2" key="1">
    <citation type="submission" date="2012-04" db="EMBL/GenBank/DDBJ databases">
        <authorList>
            <person name="Genoscope - CEA"/>
        </authorList>
    </citation>
    <scope>NUCLEOTIDE SEQUENCE [LARGE SCALE GENOMIC DNA]</scope>
    <source>
        <strain evidence="1 2">9809</strain>
    </source>
</reference>
<dbReference type="RefSeq" id="WP_002797698.1">
    <property type="nucleotide sequence ID" value="NZ_HE973759.1"/>
</dbReference>
<evidence type="ECO:0000313" key="2">
    <source>
        <dbReference type="Proteomes" id="UP000004775"/>
    </source>
</evidence>
<gene>
    <name evidence="1" type="ORF">MICAH_3710008</name>
</gene>
<dbReference type="AlphaFoldDB" id="I4HVE0"/>
<evidence type="ECO:0000313" key="1">
    <source>
        <dbReference type="EMBL" id="CCI26014.1"/>
    </source>
</evidence>
<accession>I4HVE0</accession>
<dbReference type="HOGENOM" id="CLU_135441_0_0_3"/>
<sequence length="165" mass="18678">MNLKRFLLLFFASFILSTGYSQKLLSQSVINSLSFESFPVEKIICNSSAPINLSNNSNAYKFRTVLTEGAKQGVNFAGHYTIVTWGCGTSCQVLAVIDRQTGQVYFPEIVASVGFDYQIDSSLLIVNPSQNLQKVPEQYRQTYGETTYYKWENNQFIPLSNFHKN</sequence>
<dbReference type="Proteomes" id="UP000004775">
    <property type="component" value="Unassembled WGS sequence"/>
</dbReference>
<name>I4HVE0_MICAE</name>
<proteinExistence type="predicted"/>
<comment type="caution">
    <text evidence="1">The sequence shown here is derived from an EMBL/GenBank/DDBJ whole genome shotgun (WGS) entry which is preliminary data.</text>
</comment>